<dbReference type="Pfam" id="PF14086">
    <property type="entry name" value="DUF4266"/>
    <property type="match status" value="1"/>
</dbReference>
<protein>
    <submittedName>
        <fullName evidence="2">Arginine decarboxylase</fullName>
    </submittedName>
</protein>
<dbReference type="Proteomes" id="UP000195667">
    <property type="component" value="Unassembled WGS sequence"/>
</dbReference>
<evidence type="ECO:0000313" key="2">
    <source>
        <dbReference type="EMBL" id="SJM92582.1"/>
    </source>
</evidence>
<name>A0A1R4H8K4_9GAMM</name>
<dbReference type="PROSITE" id="PS51257">
    <property type="entry name" value="PROKAR_LIPOPROTEIN"/>
    <property type="match status" value="1"/>
</dbReference>
<dbReference type="AlphaFoldDB" id="A0A1R4H8K4"/>
<dbReference type="OrthoDB" id="5574393at2"/>
<accession>A0A1R4H8K4</accession>
<gene>
    <name evidence="2" type="ORF">CRENPOLYSF1_300037</name>
</gene>
<evidence type="ECO:0000259" key="1">
    <source>
        <dbReference type="Pfam" id="PF14086"/>
    </source>
</evidence>
<dbReference type="InterPro" id="IPR025362">
    <property type="entry name" value="DUF4266"/>
</dbReference>
<dbReference type="EMBL" id="FUKI01000105">
    <property type="protein sequence ID" value="SJM92582.1"/>
    <property type="molecule type" value="Genomic_DNA"/>
</dbReference>
<feature type="domain" description="DUF4266" evidence="1">
    <location>
        <begin position="25"/>
        <end position="73"/>
    </location>
</feature>
<reference evidence="3" key="1">
    <citation type="submission" date="2017-02" db="EMBL/GenBank/DDBJ databases">
        <authorList>
            <person name="Daims H."/>
        </authorList>
    </citation>
    <scope>NUCLEOTIDE SEQUENCE [LARGE SCALE GENOMIC DNA]</scope>
</reference>
<evidence type="ECO:0000313" key="3">
    <source>
        <dbReference type="Proteomes" id="UP000195667"/>
    </source>
</evidence>
<organism evidence="2 3">
    <name type="scientific">Crenothrix polyspora</name>
    <dbReference type="NCBI Taxonomy" id="360316"/>
    <lineage>
        <taxon>Bacteria</taxon>
        <taxon>Pseudomonadati</taxon>
        <taxon>Pseudomonadota</taxon>
        <taxon>Gammaproteobacteria</taxon>
        <taxon>Methylococcales</taxon>
        <taxon>Crenotrichaceae</taxon>
        <taxon>Crenothrix</taxon>
    </lineage>
</organism>
<keyword evidence="3" id="KW-1185">Reference proteome</keyword>
<sequence>MKMRHHLPVLLLCISCFGILGCTSVQPWERGNLAKPHMALDASVLHSSLSQHNYNSREGAAGGNSAEGGGCGCY</sequence>
<proteinExistence type="predicted"/>